<accession>A0A7M2GG30</accession>
<sequence>MGNFQKLGLTISLIVRLQSTASYMSFSHIANRKYALTNAGMRQAMSASAPAWVSIMAKATMDRGLM</sequence>
<dbReference type="RefSeq" id="WP_040261233.1">
    <property type="nucleotide sequence ID" value="NZ_BATN01000016.1"/>
</dbReference>
<gene>
    <name evidence="1" type="ORF">H5V43_13965</name>
</gene>
<dbReference type="EMBL" id="CP060035">
    <property type="protein sequence ID" value="QOT71187.1"/>
    <property type="molecule type" value="Genomic_DNA"/>
</dbReference>
<evidence type="ECO:0000313" key="2">
    <source>
        <dbReference type="Proteomes" id="UP000593663"/>
    </source>
</evidence>
<proteinExistence type="predicted"/>
<evidence type="ECO:0000313" key="1">
    <source>
        <dbReference type="EMBL" id="QOT71187.1"/>
    </source>
</evidence>
<name>A0A7M2GG30_SPHSA</name>
<dbReference type="Proteomes" id="UP000593663">
    <property type="component" value="Chromosome 1"/>
</dbReference>
<organism evidence="1 2">
    <name type="scientific">Sphingobium fuliginis (strain ATCC 27551)</name>
    <dbReference type="NCBI Taxonomy" id="336203"/>
    <lineage>
        <taxon>Bacteria</taxon>
        <taxon>Pseudomonadati</taxon>
        <taxon>Pseudomonadota</taxon>
        <taxon>Alphaproteobacteria</taxon>
        <taxon>Sphingomonadales</taxon>
        <taxon>Sphingomonadaceae</taxon>
        <taxon>Sphingobium</taxon>
    </lineage>
</organism>
<reference evidence="2" key="1">
    <citation type="submission" date="2020-08" db="EMBL/GenBank/DDBJ databases">
        <title>Complete genome sequence of Sphingobium barthaii strain KK22, a high-molecular-weight polycyclic aromatic hydrocarbon-degrading soil bacterium.</title>
        <authorList>
            <person name="Mori J.F."/>
            <person name="Kanaly R.A."/>
        </authorList>
    </citation>
    <scope>NUCLEOTIDE SEQUENCE [LARGE SCALE GENOMIC DNA]</scope>
    <source>
        <strain evidence="2">KK22</strain>
    </source>
</reference>
<dbReference type="AlphaFoldDB" id="A0A7M2GG30"/>
<dbReference type="KEGG" id="sbar:H5V43_13965"/>
<protein>
    <submittedName>
        <fullName evidence="1">Uncharacterized protein</fullName>
    </submittedName>
</protein>